<dbReference type="Pfam" id="PF04412">
    <property type="entry name" value="AcnX"/>
    <property type="match status" value="1"/>
</dbReference>
<dbReference type="PANTHER" id="PTHR36577:SF3">
    <property type="entry name" value="DUF521 DOMAIN PROTEIN (AFU_ORTHOLOGUE AFUA_6G00490)"/>
    <property type="match status" value="1"/>
</dbReference>
<dbReference type="Proteomes" id="UP000554766">
    <property type="component" value="Unassembled WGS sequence"/>
</dbReference>
<accession>A0A7L4PDJ6</accession>
<comment type="caution">
    <text evidence="10">The sequence shown here is derived from an EMBL/GenBank/DDBJ whole genome shotgun (WGS) entry which is preliminary data.</text>
</comment>
<keyword evidence="2" id="KW-0456">Lyase</keyword>
<dbReference type="PANTHER" id="PTHR36577">
    <property type="entry name" value="DUF521 DOMAIN PROTEIN (AFU_ORTHOLOGUE AFUA_6G00490)"/>
    <property type="match status" value="1"/>
</dbReference>
<dbReference type="InterPro" id="IPR007506">
    <property type="entry name" value="PMDh-L-like_dom"/>
</dbReference>
<feature type="domain" description="Phosphomevalonate dehydratase large subunit-like" evidence="9">
    <location>
        <begin position="6"/>
        <end position="368"/>
    </location>
</feature>
<evidence type="ECO:0000256" key="7">
    <source>
        <dbReference type="ARBA" id="ARBA00047176"/>
    </source>
</evidence>
<dbReference type="EMBL" id="JAAVJF010000006">
    <property type="protein sequence ID" value="NYR16564.1"/>
    <property type="molecule type" value="Genomic_DNA"/>
</dbReference>
<sequence length="373" mass="40484">MSREYAREVVLKIADAVSGGEVVPVETAHVSGVSFLTVGEYGVEFLEHLAASGARVSVFTTSNPAAVDLAGVLGVDEAVAKGQERITKALRAMGVNTFFSCTPYEFVITRQRTFHAWAESNAITYINTFRDAWSDKNPGPLALLGAIAGFVPKTPLYTLEGRRPTVLVEVEAGPLGPLEAGAVGALMGEQIGSGVPYVRGLSLTGEGARREFAAALSTYSAMVFAVVEGVTPNWKEYLEIADFREKIRISQGDVAKFLRNDETPDVVYFGCPFADVDSVLWVLAEVKKRGVPKRPIYISTSPGVYGILGRLVEEAERYNVHIFTGSCLVVSPHTRKFRTIATDSLKAVYYIPRLHGVGVVPCRRERCLDLAYA</sequence>
<keyword evidence="1" id="KW-0408">Iron</keyword>
<evidence type="ECO:0000256" key="5">
    <source>
        <dbReference type="ARBA" id="ARBA00046333"/>
    </source>
</evidence>
<dbReference type="OMA" id="CTCTPYL"/>
<gene>
    <name evidence="10" type="ORF">HC235_11625</name>
</gene>
<dbReference type="EC" id="4.2.1.182" evidence="7"/>
<keyword evidence="11" id="KW-1185">Reference proteome</keyword>
<evidence type="ECO:0000313" key="10">
    <source>
        <dbReference type="EMBL" id="NYR16564.1"/>
    </source>
</evidence>
<evidence type="ECO:0000256" key="8">
    <source>
        <dbReference type="ARBA" id="ARBA00047196"/>
    </source>
</evidence>
<dbReference type="GeneID" id="5055221"/>
<evidence type="ECO:0000313" key="11">
    <source>
        <dbReference type="Proteomes" id="UP000554766"/>
    </source>
</evidence>
<protein>
    <recommendedName>
        <fullName evidence="8">Phosphomevalonate dehydratase large subunit</fullName>
        <ecNumber evidence="7">4.2.1.182</ecNumber>
    </recommendedName>
</protein>
<evidence type="ECO:0000256" key="3">
    <source>
        <dbReference type="ARBA" id="ARBA00045120"/>
    </source>
</evidence>
<evidence type="ECO:0000256" key="4">
    <source>
        <dbReference type="ARBA" id="ARBA00045299"/>
    </source>
</evidence>
<name>A0A7L4PDJ6_9CREN</name>
<evidence type="ECO:0000256" key="2">
    <source>
        <dbReference type="ARBA" id="ARBA00023239"/>
    </source>
</evidence>
<dbReference type="RefSeq" id="WP_011901372.1">
    <property type="nucleotide sequence ID" value="NZ_JAAVJF010000006.1"/>
</dbReference>
<reference evidence="10 11" key="1">
    <citation type="journal article" date="2020" name="Nat. Commun.">
        <title>The structures of two archaeal type IV pili illuminate evolutionary relationships.</title>
        <authorList>
            <person name="Wang F."/>
            <person name="Baquero D.P."/>
            <person name="Su Z."/>
            <person name="Beltran L.C."/>
            <person name="Prangishvili D."/>
            <person name="Krupovic M."/>
            <person name="Egelman E.H."/>
        </authorList>
    </citation>
    <scope>NUCLEOTIDE SEQUENCE [LARGE SCALE GENOMIC DNA]</scope>
    <source>
        <strain evidence="10 11">2GA</strain>
    </source>
</reference>
<evidence type="ECO:0000256" key="1">
    <source>
        <dbReference type="ARBA" id="ARBA00023004"/>
    </source>
</evidence>
<dbReference type="GO" id="GO:0016829">
    <property type="term" value="F:lyase activity"/>
    <property type="evidence" value="ECO:0007669"/>
    <property type="project" value="UniProtKB-KW"/>
</dbReference>
<comment type="similarity">
    <text evidence="5">Belongs to the AcnX type II large subunit family.</text>
</comment>
<evidence type="ECO:0000259" key="9">
    <source>
        <dbReference type="Pfam" id="PF04412"/>
    </source>
</evidence>
<organism evidence="10 11">
    <name type="scientific">Pyrobaculum arsenaticum</name>
    <dbReference type="NCBI Taxonomy" id="121277"/>
    <lineage>
        <taxon>Archaea</taxon>
        <taxon>Thermoproteota</taxon>
        <taxon>Thermoprotei</taxon>
        <taxon>Thermoproteales</taxon>
        <taxon>Thermoproteaceae</taxon>
        <taxon>Pyrobaculum</taxon>
    </lineage>
</organism>
<dbReference type="AlphaFoldDB" id="A0A7L4PDJ6"/>
<comment type="subunit">
    <text evidence="6">Heterodimer composed of a large subunit (PMDh-L) and a small subunit (PMDh-S).</text>
</comment>
<proteinExistence type="inferred from homology"/>
<comment type="catalytic activity">
    <reaction evidence="3">
        <text>(R)-5-phosphomevalonate = (2E)-3-methyl-5-phosphooxypent-2-enoate + H2O</text>
        <dbReference type="Rhea" id="RHEA:78975"/>
        <dbReference type="ChEBI" id="CHEBI:15377"/>
        <dbReference type="ChEBI" id="CHEBI:58146"/>
        <dbReference type="ChEBI" id="CHEBI:229665"/>
        <dbReference type="EC" id="4.2.1.182"/>
    </reaction>
    <physiologicalReaction direction="left-to-right" evidence="3">
        <dbReference type="Rhea" id="RHEA:78976"/>
    </physiologicalReaction>
</comment>
<comment type="function">
    <text evidence="4">Component of a hydro-lyase that catalyzes the dehydration of mevalonate 5-phosphate (MVA5P) to form trans-anhydromevalonate 5-phosphate (tAHMP). Involved in the archaeal mevalonate (MVA) pathway, which provides fundamental precursors for isoprenoid biosynthesis, such as isopentenyl diphosphate (IPP) and dimethylallyl diphosphate (DMAPP).</text>
</comment>
<evidence type="ECO:0000256" key="6">
    <source>
        <dbReference type="ARBA" id="ARBA00046520"/>
    </source>
</evidence>